<feature type="domain" description="Carbohydrate kinase PfkB" evidence="1">
    <location>
        <begin position="171"/>
        <end position="262"/>
    </location>
</feature>
<dbReference type="Proteomes" id="UP000234966">
    <property type="component" value="Unassembled WGS sequence"/>
</dbReference>
<keyword evidence="2" id="KW-0418">Kinase</keyword>
<dbReference type="Pfam" id="PF00294">
    <property type="entry name" value="PfkB"/>
    <property type="match status" value="1"/>
</dbReference>
<name>A0A2N6MNA9_9CYAN</name>
<sequence>MTPDLLLIGHMTADLKPEGRVLGGTVSYAARIAQAFGLQPAVVTSADPGDPLVASLAATVPLEVVPAPDTTTFENVYVGTRRIQTLHSRARTLSAKDVPVAWRGARLVHLAPLTDELSDDLFSAFNAPVMLTPQGLMRQWDEAGRVTFRRWFRPDLLAHVALTVFSQQDVEGDQELIEAFRQAVTTVVTDGAAGGVAYVNGAPHPYAAYPAHEVDPTGAGDVFATSLLIAQHFLNLSLDKALALAAQVAALTVQHPGVYTPTTDEISAIVAQYA</sequence>
<gene>
    <name evidence="2" type="ORF">CEN41_01635</name>
</gene>
<dbReference type="AlphaFoldDB" id="A0A2N6MNA9"/>
<evidence type="ECO:0000313" key="2">
    <source>
        <dbReference type="EMBL" id="PMB48261.1"/>
    </source>
</evidence>
<accession>A0A2N6MNA9</accession>
<keyword evidence="2" id="KW-0808">Transferase</keyword>
<proteinExistence type="predicted"/>
<evidence type="ECO:0000259" key="1">
    <source>
        <dbReference type="Pfam" id="PF00294"/>
    </source>
</evidence>
<comment type="caution">
    <text evidence="2">The sequence shown here is derived from an EMBL/GenBank/DDBJ whole genome shotgun (WGS) entry which is preliminary data.</text>
</comment>
<dbReference type="InterPro" id="IPR029056">
    <property type="entry name" value="Ribokinase-like"/>
</dbReference>
<dbReference type="GO" id="GO:0016301">
    <property type="term" value="F:kinase activity"/>
    <property type="evidence" value="ECO:0007669"/>
    <property type="project" value="UniProtKB-KW"/>
</dbReference>
<protein>
    <submittedName>
        <fullName evidence="2">Ribokinase</fullName>
    </submittedName>
</protein>
<dbReference type="InterPro" id="IPR011611">
    <property type="entry name" value="PfkB_dom"/>
</dbReference>
<evidence type="ECO:0000313" key="3">
    <source>
        <dbReference type="Proteomes" id="UP000234966"/>
    </source>
</evidence>
<organism evidence="2 3">
    <name type="scientific">Fischerella thermalis CCMEE 5330</name>
    <dbReference type="NCBI Taxonomy" id="2019670"/>
    <lineage>
        <taxon>Bacteria</taxon>
        <taxon>Bacillati</taxon>
        <taxon>Cyanobacteriota</taxon>
        <taxon>Cyanophyceae</taxon>
        <taxon>Nostocales</taxon>
        <taxon>Hapalosiphonaceae</taxon>
        <taxon>Fischerella</taxon>
    </lineage>
</organism>
<dbReference type="Gene3D" id="3.40.1190.20">
    <property type="match status" value="1"/>
</dbReference>
<dbReference type="SUPFAM" id="SSF53613">
    <property type="entry name" value="Ribokinase-like"/>
    <property type="match status" value="1"/>
</dbReference>
<reference evidence="2 3" key="1">
    <citation type="submission" date="2017-07" db="EMBL/GenBank/DDBJ databases">
        <title>Genomes of Fischerella (Mastigocladus) sp. strains.</title>
        <authorList>
            <person name="Miller S.R."/>
        </authorList>
    </citation>
    <scope>NUCLEOTIDE SEQUENCE [LARGE SCALE GENOMIC DNA]</scope>
    <source>
        <strain evidence="2 3">CCMEE 5330</strain>
    </source>
</reference>
<dbReference type="EMBL" id="NMQI01000031">
    <property type="protein sequence ID" value="PMB48261.1"/>
    <property type="molecule type" value="Genomic_DNA"/>
</dbReference>